<evidence type="ECO:0000256" key="3">
    <source>
        <dbReference type="SAM" id="MobiDB-lite"/>
    </source>
</evidence>
<sequence>MEVIRKNIILKNIYDKSYENFNYGNDCFNNKQINRAISYYTRAIYLNNKEPAFFFQRAEAYMLIGQADNAIVNYMVCLKKIKSIKEQEKVEELNKEEISQKDKKILQNELLLFSQKDNEKNEYNNVIETDNEKLEELNSIYNNITNFEEKTEEEETEEQQNSKLKLKKISKRKNSIKRVKKRSPSIKNKKDILIIKYDSNNKPINENQDDIKDETIDIKKEEMSDNDSLNNNEMINNEKIINERNENIENIKENNKNDENIENNTNEPVQPSKSTENKKKIKKKKVKTHLYSKKDENKELKITNEEKKAVTKKRNSVTKYNNKKKQSKELIEAISENQYSNENKLGIKKKNSITAEPFCYSQFVSKRLCKALFCSGQLYVDNGIYDQALNCFNKILDINKDYPHVNFILTCIYIEIQDRENALYYINECINNENDNANYYVIRAKFYQMNNEVSLVNKDRLKILALNPNHPELEPLNKYIINMTTYYKIRADEMVQKEHFDIAISFLDLAIKLDPEDWLLYFKRGLLLCDIEKFDESINDFNYILYEIKHDTEKDLIIQEHLSTIYNQYATNSFRIGNITKSIELLIHGLEYNPLNTTILRNLGDCYLTKNEIDRAFIEYKKIINVYSKKKILTDEEKQEWIEITRICGIIISCYAYNDYKELRFEESVKQFTKAISYYSFDINFYIGRAKCYMHLNVN</sequence>
<dbReference type="Gene3D" id="1.25.40.10">
    <property type="entry name" value="Tetratricopeptide repeat domain"/>
    <property type="match status" value="3"/>
</dbReference>
<feature type="repeat" description="TPR" evidence="1">
    <location>
        <begin position="597"/>
        <end position="630"/>
    </location>
</feature>
<feature type="coiled-coil region" evidence="2">
    <location>
        <begin position="293"/>
        <end position="337"/>
    </location>
</feature>
<comment type="caution">
    <text evidence="4">The sequence shown here is derived from an EMBL/GenBank/DDBJ whole genome shotgun (WGS) entry which is preliminary data.</text>
</comment>
<evidence type="ECO:0000256" key="2">
    <source>
        <dbReference type="SAM" id="Coils"/>
    </source>
</evidence>
<organism evidence="4 5">
    <name type="scientific">Piromyces finnis</name>
    <dbReference type="NCBI Taxonomy" id="1754191"/>
    <lineage>
        <taxon>Eukaryota</taxon>
        <taxon>Fungi</taxon>
        <taxon>Fungi incertae sedis</taxon>
        <taxon>Chytridiomycota</taxon>
        <taxon>Chytridiomycota incertae sedis</taxon>
        <taxon>Neocallimastigomycetes</taxon>
        <taxon>Neocallimastigales</taxon>
        <taxon>Neocallimastigaceae</taxon>
        <taxon>Piromyces</taxon>
    </lineage>
</organism>
<evidence type="ECO:0008006" key="6">
    <source>
        <dbReference type="Google" id="ProtNLM"/>
    </source>
</evidence>
<evidence type="ECO:0000313" key="4">
    <source>
        <dbReference type="EMBL" id="ORX53368.1"/>
    </source>
</evidence>
<evidence type="ECO:0000256" key="1">
    <source>
        <dbReference type="PROSITE-ProRule" id="PRU00339"/>
    </source>
</evidence>
<dbReference type="STRING" id="1754191.A0A1Y1VD89"/>
<dbReference type="InterPro" id="IPR011990">
    <property type="entry name" value="TPR-like_helical_dom_sf"/>
</dbReference>
<dbReference type="EMBL" id="MCFH01000013">
    <property type="protein sequence ID" value="ORX53368.1"/>
    <property type="molecule type" value="Genomic_DNA"/>
</dbReference>
<proteinExistence type="predicted"/>
<reference evidence="4 5" key="2">
    <citation type="submission" date="2016-08" db="EMBL/GenBank/DDBJ databases">
        <title>Pervasive Adenine N6-methylation of Active Genes in Fungi.</title>
        <authorList>
            <consortium name="DOE Joint Genome Institute"/>
            <person name="Mondo S.J."/>
            <person name="Dannebaum R.O."/>
            <person name="Kuo R.C."/>
            <person name="Labutti K."/>
            <person name="Haridas S."/>
            <person name="Kuo A."/>
            <person name="Salamov A."/>
            <person name="Ahrendt S.R."/>
            <person name="Lipzen A."/>
            <person name="Sullivan W."/>
            <person name="Andreopoulos W.B."/>
            <person name="Clum A."/>
            <person name="Lindquist E."/>
            <person name="Daum C."/>
            <person name="Ramamoorthy G.K."/>
            <person name="Gryganskyi A."/>
            <person name="Culley D."/>
            <person name="Magnuson J.K."/>
            <person name="James T.Y."/>
            <person name="O'Malley M.A."/>
            <person name="Stajich J.E."/>
            <person name="Spatafora J.W."/>
            <person name="Visel A."/>
            <person name="Grigoriev I.V."/>
        </authorList>
    </citation>
    <scope>NUCLEOTIDE SEQUENCE [LARGE SCALE GENOMIC DNA]</scope>
    <source>
        <strain evidence="5">finn</strain>
    </source>
</reference>
<dbReference type="Proteomes" id="UP000193719">
    <property type="component" value="Unassembled WGS sequence"/>
</dbReference>
<gene>
    <name evidence="4" type="ORF">BCR36DRAFT_25121</name>
</gene>
<accession>A0A1Y1VD89</accession>
<dbReference type="OrthoDB" id="1926212at2759"/>
<dbReference type="SMART" id="SM00028">
    <property type="entry name" value="TPR"/>
    <property type="match status" value="6"/>
</dbReference>
<feature type="region of interest" description="Disordered" evidence="3">
    <location>
        <begin position="253"/>
        <end position="287"/>
    </location>
</feature>
<keyword evidence="2" id="KW-0175">Coiled coil</keyword>
<dbReference type="AlphaFoldDB" id="A0A1Y1VD89"/>
<dbReference type="PANTHER" id="PTHR45153:SF1">
    <property type="entry name" value="TETRATRICOPEPTIDE REPEAT PROTEIN 16"/>
    <property type="match status" value="1"/>
</dbReference>
<reference evidence="4 5" key="1">
    <citation type="submission" date="2016-08" db="EMBL/GenBank/DDBJ databases">
        <title>Genomes of anaerobic fungi encode conserved fungal cellulosomes for biomass hydrolysis.</title>
        <authorList>
            <consortium name="DOE Joint Genome Institute"/>
            <person name="Haitjema C.H."/>
            <person name="Gilmore S.P."/>
            <person name="Henske J.K."/>
            <person name="Solomon K.V."/>
            <person name="De Groot R."/>
            <person name="Kuo A."/>
            <person name="Mondo S.J."/>
            <person name="Salamov A.A."/>
            <person name="Labutti K."/>
            <person name="Zhao Z."/>
            <person name="Chiniquy J."/>
            <person name="Barry K."/>
            <person name="Brewer H.M."/>
            <person name="Purvine S.O."/>
            <person name="Wright A.T."/>
            <person name="Boxma B."/>
            <person name="Van Alen T."/>
            <person name="Hackstein J.H."/>
            <person name="Baker S.E."/>
            <person name="Grigoriev I.V."/>
            <person name="O'Malley M.A."/>
        </authorList>
    </citation>
    <scope>NUCLEOTIDE SEQUENCE [LARGE SCALE GENOMIC DNA]</scope>
    <source>
        <strain evidence="5">finn</strain>
    </source>
</reference>
<dbReference type="InterPro" id="IPR019734">
    <property type="entry name" value="TPR_rpt"/>
</dbReference>
<dbReference type="SUPFAM" id="SSF48452">
    <property type="entry name" value="TPR-like"/>
    <property type="match status" value="3"/>
</dbReference>
<dbReference type="PROSITE" id="PS50005">
    <property type="entry name" value="TPR"/>
    <property type="match status" value="2"/>
</dbReference>
<feature type="coiled-coil region" evidence="2">
    <location>
        <begin position="120"/>
        <end position="167"/>
    </location>
</feature>
<name>A0A1Y1VD89_9FUNG</name>
<feature type="repeat" description="TPR" evidence="1">
    <location>
        <begin position="369"/>
        <end position="402"/>
    </location>
</feature>
<dbReference type="PANTHER" id="PTHR45153">
    <property type="entry name" value="TETRATRICOPEPTIDE REPEAT PROTEIN 16"/>
    <property type="match status" value="1"/>
</dbReference>
<keyword evidence="5" id="KW-1185">Reference proteome</keyword>
<evidence type="ECO:0000313" key="5">
    <source>
        <dbReference type="Proteomes" id="UP000193719"/>
    </source>
</evidence>
<keyword evidence="1" id="KW-0802">TPR repeat</keyword>
<protein>
    <recommendedName>
        <fullName evidence="6">TPR-like protein</fullName>
    </recommendedName>
</protein>